<keyword evidence="3" id="KW-1133">Transmembrane helix</keyword>
<feature type="region of interest" description="Disordered" evidence="2">
    <location>
        <begin position="293"/>
        <end position="349"/>
    </location>
</feature>
<dbReference type="PROSITE" id="PS50234">
    <property type="entry name" value="VWFA"/>
    <property type="match status" value="1"/>
</dbReference>
<sequence>MIDQNDPRLTSYVLGELSSSEAAEIEQAISESPQLASAVEEIRGMVGLLGDAYVNEEKLGLSDEQKVAIAQNAPINSGSSRRWISLAIAACLGAVLIGGWVLVANDYYRNDTRRSSQKVAVVDRSITFSDAGQADRSKYLGVRLRGGTELTEDVVAESDFEPMIELIQGTIESDGSPFLPTDGNDIQFTQGSFADESIAYHSRYTEDLWNDIGLPNQNGEPRVQWRDLGKSPGRINLNTFPPVEDEAGDMLQSLLGADKVEIVGNGQDDPELSVRAERAREQFIELMRARAANASSSAKGEAREKAARAQQLANLESQSREINKQLSERRWEMQQQSEADGDANPASSTAAFEAKLTESKAVAELVRQKVGTGHPDYELAIAEVRGIEAKLAERENDVANSTTSQFTRVRTSLQQVLVSFKKVDELKKSGSLEDRRNTLVVLRAKLDEMEYEASKLEQRLGSGHPGFAVIREQIENLKKSFANEKIAFDTEVSAKPKSWKRVKAIPNTTRLMVGDKEELSLNGMQVNAQVDGFRARVLVDYFYYNDRERQLEGNFKLRLPDDASLYYFAFGESAYGFSPEGKLAGEEFLSDGTQFVSLRAQDVKEARKGQWDNVKEARMVPKEKAAHAFRETVRRRVDPALVEWSGAGVFNAKVFPLAPKKLHRIVVGYDVNLKRSKDGLKFELSLPEQTGQCGVEVNVKDLEGVSYSVTPEVDPVPTAIEGKLQKRFVFQNDEQPLSKIELSVNGTSESVLRSSNEDGDFWTVQTTPDLPAEEGSLSSRAIFMLDTSLSTSPDKFNVWLKLLESTLNNNRGSLNEFNVLFFNVDQHFWKDNYVANTPENVAALKTTLENLALEGATDLYGAVQALADAKWAGDEANQPDLFLLSDGAATWGETDLRLINQRLQQSQLGSLFAYQTGLSGTAISGLRFLAGQSGGAVFSVATEDEIKTASTAHRKRPWQLKSIAAAGASDILTAGRVQWVYPGQTLTIVGRGNVEESIELKFQQGNESKAITLTPTTIESQLASRMYGHVAVGQLESLGSQVFDVSAAYARHFRITGRTCSLLMLESEADYQRFDIKPQEDLFVVKAKSTSKLVAETLEKFAEQLVDPKAKLLAWLDRLESMPGMEFKMPTALKLAMDDIKVDAISQSMECSLATKEELSESYLKAIGLEHLDYDAISAEANRRAVKSVDDSIKVYSSLVERNPGDIIVARDVAFTAMELERPATAFHLLRRVAQARPFQGNIYPAIGQCLAQLGKGDMAIVYYEIAMNGTFQRQGNEFKQIVATEYIHLLRQIVSGKVESSVKDFAAARLQTLGKHLPFGTADVVITMMWNQDQTDVDLHVVEPSGEECFYKHNRTKSGGAITSDITTGFGPEMYFNANAPRGKYQLKAKFFGSGQNRTSTRNKVYMTIIRGFGTEEESMTRRTIQLETVGEKMPVMSMEVE</sequence>
<evidence type="ECO:0000259" key="5">
    <source>
        <dbReference type="PROSITE" id="PS51468"/>
    </source>
</evidence>
<name>A0A5B9P5U9_9BACT</name>
<evidence type="ECO:0000259" key="4">
    <source>
        <dbReference type="PROSITE" id="PS50234"/>
    </source>
</evidence>
<evidence type="ECO:0000256" key="1">
    <source>
        <dbReference type="SAM" id="Coils"/>
    </source>
</evidence>
<keyword evidence="3" id="KW-0472">Membrane</keyword>
<evidence type="ECO:0000256" key="3">
    <source>
        <dbReference type="SAM" id="Phobius"/>
    </source>
</evidence>
<dbReference type="CDD" id="cd00198">
    <property type="entry name" value="vWFA"/>
    <property type="match status" value="1"/>
</dbReference>
<dbReference type="InterPro" id="IPR002035">
    <property type="entry name" value="VWF_A"/>
</dbReference>
<organism evidence="6 7">
    <name type="scientific">Mariniblastus fucicola</name>
    <dbReference type="NCBI Taxonomy" id="980251"/>
    <lineage>
        <taxon>Bacteria</taxon>
        <taxon>Pseudomonadati</taxon>
        <taxon>Planctomycetota</taxon>
        <taxon>Planctomycetia</taxon>
        <taxon>Pirellulales</taxon>
        <taxon>Pirellulaceae</taxon>
        <taxon>Mariniblastus</taxon>
    </lineage>
</organism>
<protein>
    <recommendedName>
        <fullName evidence="8">Vault protein inter-alpha-trypsin</fullName>
    </recommendedName>
</protein>
<dbReference type="Gene3D" id="1.25.40.10">
    <property type="entry name" value="Tetratricopeptide repeat domain"/>
    <property type="match status" value="1"/>
</dbReference>
<feature type="domain" description="VIT" evidence="5">
    <location>
        <begin position="505"/>
        <end position="671"/>
    </location>
</feature>
<dbReference type="RefSeq" id="WP_075084832.1">
    <property type="nucleotide sequence ID" value="NZ_CP042912.1"/>
</dbReference>
<dbReference type="SUPFAM" id="SSF48452">
    <property type="entry name" value="TPR-like"/>
    <property type="match status" value="1"/>
</dbReference>
<accession>A0A5B9P5U9</accession>
<evidence type="ECO:0000313" key="7">
    <source>
        <dbReference type="Proteomes" id="UP000322214"/>
    </source>
</evidence>
<dbReference type="OrthoDB" id="266279at2"/>
<feature type="domain" description="VWFA" evidence="4">
    <location>
        <begin position="780"/>
        <end position="963"/>
    </location>
</feature>
<feature type="compositionally biased region" description="Basic and acidic residues" evidence="2">
    <location>
        <begin position="318"/>
        <end position="332"/>
    </location>
</feature>
<feature type="transmembrane region" description="Helical" evidence="3">
    <location>
        <begin position="83"/>
        <end position="103"/>
    </location>
</feature>
<keyword evidence="1" id="KW-0175">Coiled coil</keyword>
<keyword evidence="7" id="KW-1185">Reference proteome</keyword>
<dbReference type="PROSITE" id="PS51468">
    <property type="entry name" value="VIT"/>
    <property type="match status" value="1"/>
</dbReference>
<dbReference type="Gene3D" id="3.40.50.410">
    <property type="entry name" value="von Willebrand factor, type A domain"/>
    <property type="match status" value="1"/>
</dbReference>
<feature type="coiled-coil region" evidence="1">
    <location>
        <begin position="432"/>
        <end position="459"/>
    </location>
</feature>
<dbReference type="KEGG" id="mff:MFFC18_04040"/>
<dbReference type="InterPro" id="IPR013694">
    <property type="entry name" value="VIT"/>
</dbReference>
<dbReference type="SUPFAM" id="SSF53300">
    <property type="entry name" value="vWA-like"/>
    <property type="match status" value="1"/>
</dbReference>
<proteinExistence type="predicted"/>
<gene>
    <name evidence="6" type="ORF">MFFC18_04040</name>
</gene>
<dbReference type="Proteomes" id="UP000322214">
    <property type="component" value="Chromosome"/>
</dbReference>
<evidence type="ECO:0000256" key="2">
    <source>
        <dbReference type="SAM" id="MobiDB-lite"/>
    </source>
</evidence>
<dbReference type="EMBL" id="CP042912">
    <property type="protein sequence ID" value="QEG20555.1"/>
    <property type="molecule type" value="Genomic_DNA"/>
</dbReference>
<reference evidence="6 7" key="1">
    <citation type="submission" date="2019-08" db="EMBL/GenBank/DDBJ databases">
        <title>Deep-cultivation of Planctomycetes and their phenomic and genomic characterization uncovers novel biology.</title>
        <authorList>
            <person name="Wiegand S."/>
            <person name="Jogler M."/>
            <person name="Boedeker C."/>
            <person name="Pinto D."/>
            <person name="Vollmers J."/>
            <person name="Rivas-Marin E."/>
            <person name="Kohn T."/>
            <person name="Peeters S.H."/>
            <person name="Heuer A."/>
            <person name="Rast P."/>
            <person name="Oberbeckmann S."/>
            <person name="Bunk B."/>
            <person name="Jeske O."/>
            <person name="Meyerdierks A."/>
            <person name="Storesund J.E."/>
            <person name="Kallscheuer N."/>
            <person name="Luecker S."/>
            <person name="Lage O.M."/>
            <person name="Pohl T."/>
            <person name="Merkel B.J."/>
            <person name="Hornburger P."/>
            <person name="Mueller R.-W."/>
            <person name="Bruemmer F."/>
            <person name="Labrenz M."/>
            <person name="Spormann A.M."/>
            <person name="Op den Camp H."/>
            <person name="Overmann J."/>
            <person name="Amann R."/>
            <person name="Jetten M.S.M."/>
            <person name="Mascher T."/>
            <person name="Medema M.H."/>
            <person name="Devos D.P."/>
            <person name="Kaster A.-K."/>
            <person name="Ovreas L."/>
            <person name="Rohde M."/>
            <person name="Galperin M.Y."/>
            <person name="Jogler C."/>
        </authorList>
    </citation>
    <scope>NUCLEOTIDE SEQUENCE [LARGE SCALE GENOMIC DNA]</scope>
    <source>
        <strain evidence="6 7">FC18</strain>
    </source>
</reference>
<dbReference type="SMART" id="SM00327">
    <property type="entry name" value="VWA"/>
    <property type="match status" value="1"/>
</dbReference>
<keyword evidence="3" id="KW-0812">Transmembrane</keyword>
<dbReference type="InterPro" id="IPR036465">
    <property type="entry name" value="vWFA_dom_sf"/>
</dbReference>
<evidence type="ECO:0000313" key="6">
    <source>
        <dbReference type="EMBL" id="QEG20555.1"/>
    </source>
</evidence>
<dbReference type="STRING" id="980251.GCA_001642875_02412"/>
<evidence type="ECO:0008006" key="8">
    <source>
        <dbReference type="Google" id="ProtNLM"/>
    </source>
</evidence>
<dbReference type="InterPro" id="IPR011990">
    <property type="entry name" value="TPR-like_helical_dom_sf"/>
</dbReference>